<reference evidence="9" key="3">
    <citation type="submission" date="2025-09" db="UniProtKB">
        <authorList>
            <consortium name="Ensembl"/>
        </authorList>
    </citation>
    <scope>IDENTIFICATION</scope>
</reference>
<evidence type="ECO:0000313" key="9">
    <source>
        <dbReference type="Ensembl" id="ENSHHUP00000031389.1"/>
    </source>
</evidence>
<dbReference type="GO" id="GO:0016020">
    <property type="term" value="C:membrane"/>
    <property type="evidence" value="ECO:0007669"/>
    <property type="project" value="UniProtKB-SubCell"/>
</dbReference>
<evidence type="ECO:0000256" key="7">
    <source>
        <dbReference type="RuleBase" id="RU000477"/>
    </source>
</evidence>
<dbReference type="PROSITE" id="PS00221">
    <property type="entry name" value="MIP"/>
    <property type="match status" value="1"/>
</dbReference>
<proteinExistence type="inferred from homology"/>
<evidence type="ECO:0000256" key="4">
    <source>
        <dbReference type="ARBA" id="ARBA00022692"/>
    </source>
</evidence>
<evidence type="ECO:0000256" key="2">
    <source>
        <dbReference type="ARBA" id="ARBA00006175"/>
    </source>
</evidence>
<dbReference type="GO" id="GO:0015168">
    <property type="term" value="F:glycerol transmembrane transporter activity"/>
    <property type="evidence" value="ECO:0007669"/>
    <property type="project" value="TreeGrafter"/>
</dbReference>
<dbReference type="GO" id="GO:0035379">
    <property type="term" value="F:carbon dioxide transmembrane transporter activity"/>
    <property type="evidence" value="ECO:0007669"/>
    <property type="project" value="TreeGrafter"/>
</dbReference>
<dbReference type="SUPFAM" id="SSF81338">
    <property type="entry name" value="Aquaporin-like"/>
    <property type="match status" value="1"/>
</dbReference>
<evidence type="ECO:0000256" key="6">
    <source>
        <dbReference type="ARBA" id="ARBA00023136"/>
    </source>
</evidence>
<reference evidence="10" key="1">
    <citation type="submission" date="2018-06" db="EMBL/GenBank/DDBJ databases">
        <title>Genome assembly of Danube salmon.</title>
        <authorList>
            <person name="Macqueen D.J."/>
            <person name="Gundappa M.K."/>
        </authorList>
    </citation>
    <scope>NUCLEOTIDE SEQUENCE [LARGE SCALE GENOMIC DNA]</scope>
</reference>
<evidence type="ECO:0000256" key="1">
    <source>
        <dbReference type="ARBA" id="ARBA00004141"/>
    </source>
</evidence>
<dbReference type="Pfam" id="PF00230">
    <property type="entry name" value="MIP"/>
    <property type="match status" value="1"/>
</dbReference>
<dbReference type="GO" id="GO:0008519">
    <property type="term" value="F:ammonium channel activity"/>
    <property type="evidence" value="ECO:0007669"/>
    <property type="project" value="TreeGrafter"/>
</dbReference>
<comment type="similarity">
    <text evidence="2 7">Belongs to the MIP/aquaporin (TC 1.A.8) family.</text>
</comment>
<name>A0A4W5M0Q0_9TELE</name>
<dbReference type="InterPro" id="IPR022357">
    <property type="entry name" value="MIP_CS"/>
</dbReference>
<dbReference type="GO" id="GO:0006972">
    <property type="term" value="P:hyperosmotic response"/>
    <property type="evidence" value="ECO:0007669"/>
    <property type="project" value="TreeGrafter"/>
</dbReference>
<organism evidence="9 10">
    <name type="scientific">Hucho hucho</name>
    <name type="common">huchen</name>
    <dbReference type="NCBI Taxonomy" id="62062"/>
    <lineage>
        <taxon>Eukaryota</taxon>
        <taxon>Metazoa</taxon>
        <taxon>Chordata</taxon>
        <taxon>Craniata</taxon>
        <taxon>Vertebrata</taxon>
        <taxon>Euteleostomi</taxon>
        <taxon>Actinopterygii</taxon>
        <taxon>Neopterygii</taxon>
        <taxon>Teleostei</taxon>
        <taxon>Protacanthopterygii</taxon>
        <taxon>Salmoniformes</taxon>
        <taxon>Salmonidae</taxon>
        <taxon>Salmoninae</taxon>
        <taxon>Hucho</taxon>
    </lineage>
</organism>
<reference evidence="9" key="2">
    <citation type="submission" date="2025-08" db="UniProtKB">
        <authorList>
            <consortium name="Ensembl"/>
        </authorList>
    </citation>
    <scope>IDENTIFICATION</scope>
</reference>
<dbReference type="GO" id="GO:0003097">
    <property type="term" value="P:renal water transport"/>
    <property type="evidence" value="ECO:0007669"/>
    <property type="project" value="TreeGrafter"/>
</dbReference>
<accession>A0A4W5M0Q0</accession>
<feature type="transmembrane region" description="Helical" evidence="8">
    <location>
        <begin position="185"/>
        <end position="205"/>
    </location>
</feature>
<feature type="transmembrane region" description="Helical" evidence="8">
    <location>
        <begin position="26"/>
        <end position="44"/>
    </location>
</feature>
<evidence type="ECO:0000256" key="3">
    <source>
        <dbReference type="ARBA" id="ARBA00022448"/>
    </source>
</evidence>
<keyword evidence="6 8" id="KW-0472">Membrane</keyword>
<protein>
    <submittedName>
        <fullName evidence="9">Uncharacterized protein</fullName>
    </submittedName>
</protein>
<dbReference type="Proteomes" id="UP000314982">
    <property type="component" value="Unassembled WGS sequence"/>
</dbReference>
<dbReference type="PRINTS" id="PR00783">
    <property type="entry name" value="MINTRINSICP"/>
</dbReference>
<dbReference type="Gene3D" id="1.20.1080.10">
    <property type="entry name" value="Glycerol uptake facilitator protein"/>
    <property type="match status" value="1"/>
</dbReference>
<dbReference type="InterPro" id="IPR034294">
    <property type="entry name" value="Aquaporin_transptr"/>
</dbReference>
<feature type="transmembrane region" description="Helical" evidence="8">
    <location>
        <begin position="229"/>
        <end position="251"/>
    </location>
</feature>
<dbReference type="AlphaFoldDB" id="A0A4W5M0Q0"/>
<dbReference type="Ensembl" id="ENSHHUT00000032688.1">
    <property type="protein sequence ID" value="ENSHHUP00000031389.1"/>
    <property type="gene ID" value="ENSHHUG00000019867.1"/>
</dbReference>
<dbReference type="InterPro" id="IPR023271">
    <property type="entry name" value="Aquaporin-like"/>
</dbReference>
<evidence type="ECO:0000256" key="8">
    <source>
        <dbReference type="SAM" id="Phobius"/>
    </source>
</evidence>
<dbReference type="GeneTree" id="ENSGT00940000176123"/>
<comment type="subcellular location">
    <subcellularLocation>
        <location evidence="1">Membrane</location>
        <topology evidence="1">Multi-pass membrane protein</topology>
    </subcellularLocation>
</comment>
<keyword evidence="10" id="KW-1185">Reference proteome</keyword>
<dbReference type="GO" id="GO:0015250">
    <property type="term" value="F:water channel activity"/>
    <property type="evidence" value="ECO:0007669"/>
    <property type="project" value="TreeGrafter"/>
</dbReference>
<dbReference type="InterPro" id="IPR000425">
    <property type="entry name" value="MIP"/>
</dbReference>
<keyword evidence="4 7" id="KW-0812">Transmembrane</keyword>
<keyword evidence="3 7" id="KW-0813">Transport</keyword>
<dbReference type="PANTHER" id="PTHR19139:SF161">
    <property type="entry name" value="AQUAPORIN-1"/>
    <property type="match status" value="1"/>
</dbReference>
<dbReference type="PANTHER" id="PTHR19139">
    <property type="entry name" value="AQUAPORIN TRANSPORTER"/>
    <property type="match status" value="1"/>
</dbReference>
<evidence type="ECO:0000256" key="5">
    <source>
        <dbReference type="ARBA" id="ARBA00022989"/>
    </source>
</evidence>
<evidence type="ECO:0000313" key="10">
    <source>
        <dbReference type="Proteomes" id="UP000314982"/>
    </source>
</evidence>
<sequence>MQVLSSLALVLKNIWTLSFLRDLLCEFVGTAIFLFASLASVVLWPQLPAWDGSLSNPSFLSDAKPLSECHPDPLHVALAFGASVALVSVCLGPATSGGGVHLNPAVTLALAAGLRVSPWRAVLYVGAQLLGALCACSRSDICKMFIFQVALGFHPCQALSVETAITFQLVVCVLATSRPKSAFHLLGPVVVGLSVTLGNLVAIGYTGCGMNPARSFGPAVVTLKFNNHWVYWVGPCVGALLAGLLHDLVLFPRWGCPGDWLAEFKELFSKDPLKQPTTLEHPVE</sequence>
<keyword evidence="5 8" id="KW-1133">Transmembrane helix</keyword>
<dbReference type="STRING" id="62062.ENSHHUP00000031389"/>